<sequence length="203" mass="23461">MERIYELNQAIYEKQADAFIGDPLFSLFTTDIKARKKAIASICQLAIYNSKGETFIYTADDSYNALAIWERVGVKKLRNPFKVLYCHYKMITCGCIKEISTYGKRLSEIQKRIDLNKRRSDYYLNLLYVARECQGKGLASELMKPMLSYMDENQLVCSTDTNNEKNVGMYEHYGFTVVEKVQRIEGITTYILRREPIGSSSES</sequence>
<comment type="caution">
    <text evidence="2">The sequence shown here is derived from an EMBL/GenBank/DDBJ whole genome shotgun (WGS) entry which is preliminary data.</text>
</comment>
<dbReference type="InterPro" id="IPR000182">
    <property type="entry name" value="GNAT_dom"/>
</dbReference>
<evidence type="ECO:0000259" key="1">
    <source>
        <dbReference type="PROSITE" id="PS51186"/>
    </source>
</evidence>
<name>A0ABW9YI88_9GAMM</name>
<evidence type="ECO:0000313" key="2">
    <source>
        <dbReference type="EMBL" id="NBI52938.1"/>
    </source>
</evidence>
<keyword evidence="3" id="KW-1185">Reference proteome</keyword>
<dbReference type="SUPFAM" id="SSF55729">
    <property type="entry name" value="Acyl-CoA N-acyltransferases (Nat)"/>
    <property type="match status" value="1"/>
</dbReference>
<dbReference type="CDD" id="cd04301">
    <property type="entry name" value="NAT_SF"/>
    <property type="match status" value="1"/>
</dbReference>
<accession>A0ABW9YI88</accession>
<protein>
    <submittedName>
        <fullName evidence="2">GNAT family N-acetyltransferase</fullName>
    </submittedName>
</protein>
<dbReference type="PANTHER" id="PTHR42791:SF1">
    <property type="entry name" value="N-ACETYLTRANSFERASE DOMAIN-CONTAINING PROTEIN"/>
    <property type="match status" value="1"/>
</dbReference>
<dbReference type="Gene3D" id="3.40.630.30">
    <property type="match status" value="1"/>
</dbReference>
<proteinExistence type="predicted"/>
<gene>
    <name evidence="2" type="ORF">EIZ48_10155</name>
</gene>
<feature type="domain" description="N-acetyltransferase" evidence="1">
    <location>
        <begin position="52"/>
        <end position="197"/>
    </location>
</feature>
<evidence type="ECO:0000313" key="3">
    <source>
        <dbReference type="Proteomes" id="UP000738517"/>
    </source>
</evidence>
<dbReference type="EMBL" id="RSEJ01000009">
    <property type="protein sequence ID" value="NBI52938.1"/>
    <property type="molecule type" value="Genomic_DNA"/>
</dbReference>
<dbReference type="PANTHER" id="PTHR42791">
    <property type="entry name" value="GNAT FAMILY ACETYLTRANSFERASE"/>
    <property type="match status" value="1"/>
</dbReference>
<dbReference type="Pfam" id="PF13673">
    <property type="entry name" value="Acetyltransf_10"/>
    <property type="match status" value="1"/>
</dbReference>
<dbReference type="RefSeq" id="WP_160650630.1">
    <property type="nucleotide sequence ID" value="NZ_RSEJ01000009.1"/>
</dbReference>
<dbReference type="Proteomes" id="UP000738517">
    <property type="component" value="Unassembled WGS sequence"/>
</dbReference>
<dbReference type="InterPro" id="IPR016181">
    <property type="entry name" value="Acyl_CoA_acyltransferase"/>
</dbReference>
<dbReference type="InterPro" id="IPR052523">
    <property type="entry name" value="Trichothecene_AcTrans"/>
</dbReference>
<dbReference type="PROSITE" id="PS51186">
    <property type="entry name" value="GNAT"/>
    <property type="match status" value="1"/>
</dbReference>
<organism evidence="2 3">
    <name type="scientific">Photobacterium alginatilyticum</name>
    <dbReference type="NCBI Taxonomy" id="1775171"/>
    <lineage>
        <taxon>Bacteria</taxon>
        <taxon>Pseudomonadati</taxon>
        <taxon>Pseudomonadota</taxon>
        <taxon>Gammaproteobacteria</taxon>
        <taxon>Vibrionales</taxon>
        <taxon>Vibrionaceae</taxon>
        <taxon>Photobacterium</taxon>
    </lineage>
</organism>
<reference evidence="2 3" key="1">
    <citation type="journal article" date="2017" name="Int. J. Syst. Evol. Microbiol.">
        <title>Photobacterium alginatilyticum sp. nov., a marine bacterium isolated from bottom seawater.</title>
        <authorList>
            <person name="Wang X."/>
            <person name="Wang Y."/>
            <person name="Yang X."/>
            <person name="Sun H."/>
            <person name="Li B."/>
            <person name="Zhang X.H."/>
        </authorList>
    </citation>
    <scope>NUCLEOTIDE SEQUENCE [LARGE SCALE GENOMIC DNA]</scope>
    <source>
        <strain evidence="2 3">P03D4</strain>
    </source>
</reference>